<dbReference type="InterPro" id="IPR036426">
    <property type="entry name" value="Bulb-type_lectin_dom_sf"/>
</dbReference>
<dbReference type="SUPFAM" id="SSF51110">
    <property type="entry name" value="alpha-D-mannose-specific plant lectins"/>
    <property type="match status" value="1"/>
</dbReference>
<dbReference type="EMBL" id="JAUJYO010000014">
    <property type="protein sequence ID" value="KAK1298243.1"/>
    <property type="molecule type" value="Genomic_DNA"/>
</dbReference>
<keyword evidence="1" id="KW-0812">Transmembrane</keyword>
<evidence type="ECO:0000256" key="1">
    <source>
        <dbReference type="SAM" id="Phobius"/>
    </source>
</evidence>
<keyword evidence="4" id="KW-1185">Reference proteome</keyword>
<evidence type="ECO:0000259" key="2">
    <source>
        <dbReference type="PROSITE" id="PS50927"/>
    </source>
</evidence>
<organism evidence="3 4">
    <name type="scientific">Acorus calamus</name>
    <name type="common">Sweet flag</name>
    <dbReference type="NCBI Taxonomy" id="4465"/>
    <lineage>
        <taxon>Eukaryota</taxon>
        <taxon>Viridiplantae</taxon>
        <taxon>Streptophyta</taxon>
        <taxon>Embryophyta</taxon>
        <taxon>Tracheophyta</taxon>
        <taxon>Spermatophyta</taxon>
        <taxon>Magnoliopsida</taxon>
        <taxon>Liliopsida</taxon>
        <taxon>Acoraceae</taxon>
        <taxon>Acorus</taxon>
    </lineage>
</organism>
<sequence length="168" mass="17424">MASPPSTNALSISLIFAMAIMLSLVGENCEAASSNVLFSGDSLNAGQALNYGNYTFIMQSDCNLVLFDGGRAIWASNTAGQGSSCVLTMQYDANLVIYNTAGSPVWSSKTSRGRGNYLCVLQNDRNVVIYGIAFWAIGSEFAGVGVTILPAEANHTSPAVVNGGGGGH</sequence>
<dbReference type="PROSITE" id="PS50927">
    <property type="entry name" value="BULB_LECTIN"/>
    <property type="match status" value="1"/>
</dbReference>
<keyword evidence="1" id="KW-1133">Transmembrane helix</keyword>
<dbReference type="InterPro" id="IPR001480">
    <property type="entry name" value="Bulb-type_lectin_dom"/>
</dbReference>
<comment type="caution">
    <text evidence="3">The sequence shown here is derived from an EMBL/GenBank/DDBJ whole genome shotgun (WGS) entry which is preliminary data.</text>
</comment>
<keyword evidence="1" id="KW-0472">Membrane</keyword>
<proteinExistence type="predicted"/>
<feature type="transmembrane region" description="Helical" evidence="1">
    <location>
        <begin position="7"/>
        <end position="26"/>
    </location>
</feature>
<dbReference type="Proteomes" id="UP001180020">
    <property type="component" value="Unassembled WGS sequence"/>
</dbReference>
<evidence type="ECO:0000313" key="3">
    <source>
        <dbReference type="EMBL" id="KAK1298243.1"/>
    </source>
</evidence>
<protein>
    <recommendedName>
        <fullName evidence="2">Bulb-type lectin domain-containing protein</fullName>
    </recommendedName>
</protein>
<reference evidence="3" key="1">
    <citation type="journal article" date="2023" name="Nat. Commun.">
        <title>Diploid and tetraploid genomes of Acorus and the evolution of monocots.</title>
        <authorList>
            <person name="Ma L."/>
            <person name="Liu K.W."/>
            <person name="Li Z."/>
            <person name="Hsiao Y.Y."/>
            <person name="Qi Y."/>
            <person name="Fu T."/>
            <person name="Tang G.D."/>
            <person name="Zhang D."/>
            <person name="Sun W.H."/>
            <person name="Liu D.K."/>
            <person name="Li Y."/>
            <person name="Chen G.Z."/>
            <person name="Liu X.D."/>
            <person name="Liao X.Y."/>
            <person name="Jiang Y.T."/>
            <person name="Yu X."/>
            <person name="Hao Y."/>
            <person name="Huang J."/>
            <person name="Zhao X.W."/>
            <person name="Ke S."/>
            <person name="Chen Y.Y."/>
            <person name="Wu W.L."/>
            <person name="Hsu J.L."/>
            <person name="Lin Y.F."/>
            <person name="Huang M.D."/>
            <person name="Li C.Y."/>
            <person name="Huang L."/>
            <person name="Wang Z.W."/>
            <person name="Zhao X."/>
            <person name="Zhong W.Y."/>
            <person name="Peng D.H."/>
            <person name="Ahmad S."/>
            <person name="Lan S."/>
            <person name="Zhang J.S."/>
            <person name="Tsai W.C."/>
            <person name="Van de Peer Y."/>
            <person name="Liu Z.J."/>
        </authorList>
    </citation>
    <scope>NUCLEOTIDE SEQUENCE</scope>
    <source>
        <strain evidence="3">CP</strain>
    </source>
</reference>
<dbReference type="CDD" id="cd00028">
    <property type="entry name" value="B_lectin"/>
    <property type="match status" value="1"/>
</dbReference>
<dbReference type="GO" id="GO:0051707">
    <property type="term" value="P:response to other organism"/>
    <property type="evidence" value="ECO:0007669"/>
    <property type="project" value="UniProtKB-ARBA"/>
</dbReference>
<dbReference type="SMART" id="SM00108">
    <property type="entry name" value="B_lectin"/>
    <property type="match status" value="1"/>
</dbReference>
<name>A0AAV9DAG8_ACOCL</name>
<accession>A0AAV9DAG8</accession>
<reference evidence="3" key="2">
    <citation type="submission" date="2023-06" db="EMBL/GenBank/DDBJ databases">
        <authorList>
            <person name="Ma L."/>
            <person name="Liu K.-W."/>
            <person name="Li Z."/>
            <person name="Hsiao Y.-Y."/>
            <person name="Qi Y."/>
            <person name="Fu T."/>
            <person name="Tang G."/>
            <person name="Zhang D."/>
            <person name="Sun W.-H."/>
            <person name="Liu D.-K."/>
            <person name="Li Y."/>
            <person name="Chen G.-Z."/>
            <person name="Liu X.-D."/>
            <person name="Liao X.-Y."/>
            <person name="Jiang Y.-T."/>
            <person name="Yu X."/>
            <person name="Hao Y."/>
            <person name="Huang J."/>
            <person name="Zhao X.-W."/>
            <person name="Ke S."/>
            <person name="Chen Y.-Y."/>
            <person name="Wu W.-L."/>
            <person name="Hsu J.-L."/>
            <person name="Lin Y.-F."/>
            <person name="Huang M.-D."/>
            <person name="Li C.-Y."/>
            <person name="Huang L."/>
            <person name="Wang Z.-W."/>
            <person name="Zhao X."/>
            <person name="Zhong W.-Y."/>
            <person name="Peng D.-H."/>
            <person name="Ahmad S."/>
            <person name="Lan S."/>
            <person name="Zhang J.-S."/>
            <person name="Tsai W.-C."/>
            <person name="Van De Peer Y."/>
            <person name="Liu Z.-J."/>
        </authorList>
    </citation>
    <scope>NUCLEOTIDE SEQUENCE</scope>
    <source>
        <strain evidence="3">CP</strain>
        <tissue evidence="3">Leaves</tissue>
    </source>
</reference>
<feature type="domain" description="Bulb-type lectin" evidence="2">
    <location>
        <begin position="34"/>
        <end position="142"/>
    </location>
</feature>
<dbReference type="AlphaFoldDB" id="A0AAV9DAG8"/>
<evidence type="ECO:0000313" key="4">
    <source>
        <dbReference type="Proteomes" id="UP001180020"/>
    </source>
</evidence>
<dbReference type="Gene3D" id="2.90.10.10">
    <property type="entry name" value="Bulb-type lectin domain"/>
    <property type="match status" value="1"/>
</dbReference>
<gene>
    <name evidence="3" type="ORF">QJS10_CPB14g01270</name>
</gene>